<dbReference type="GO" id="GO:0090114">
    <property type="term" value="P:COPII-coated vesicle budding"/>
    <property type="evidence" value="ECO:0007669"/>
    <property type="project" value="EnsemblFungi"/>
</dbReference>
<keyword evidence="1" id="KW-0812">Transmembrane</keyword>
<dbReference type="GO" id="GO:0006457">
    <property type="term" value="P:protein folding"/>
    <property type="evidence" value="ECO:0007669"/>
    <property type="project" value="EnsemblFungi"/>
</dbReference>
<accession>A0A1G4JB73</accession>
<feature type="transmembrane region" description="Helical" evidence="1">
    <location>
        <begin position="62"/>
        <end position="81"/>
    </location>
</feature>
<protein>
    <submittedName>
        <fullName evidence="2">LADA_0E03136g1_1</fullName>
    </submittedName>
</protein>
<feature type="transmembrane region" description="Helical" evidence="1">
    <location>
        <begin position="93"/>
        <end position="112"/>
    </location>
</feature>
<feature type="transmembrane region" description="Helical" evidence="1">
    <location>
        <begin position="7"/>
        <end position="28"/>
    </location>
</feature>
<dbReference type="SMART" id="SM00786">
    <property type="entry name" value="SHR3_chaperone"/>
    <property type="match status" value="1"/>
</dbReference>
<sequence length="199" mass="21857">MLSYKELCTIGTGLILAASSFIFGVFYANQAYDYHILFNPRVGQTDFDNSLHHYQLLSQTPLPIFGGLVFVASVGLIGCLIRIFKPNPDLQAFEYATLVMYVVGICLFVTNIKTGVDSSVSGNWGEVTQNQGLAVIASSNILLLVVFLGVIVLQAGLWYSNWEFQQRLQKFYAEEKAAAAAATTATSSEPKPKESKKQK</sequence>
<dbReference type="PANTHER" id="PTHR28228">
    <property type="entry name" value="SECRETORY COMPONENT PROTEIN SHR3"/>
    <property type="match status" value="1"/>
</dbReference>
<evidence type="ECO:0000256" key="1">
    <source>
        <dbReference type="SAM" id="Phobius"/>
    </source>
</evidence>
<keyword evidence="1" id="KW-1133">Transmembrane helix</keyword>
<dbReference type="EMBL" id="LT598455">
    <property type="protein sequence ID" value="SCU87296.1"/>
    <property type="molecule type" value="Genomic_DNA"/>
</dbReference>
<dbReference type="PIRSF" id="PIRSF029187">
    <property type="entry name" value="Shr3_AAP_chap"/>
    <property type="match status" value="1"/>
</dbReference>
<gene>
    <name evidence="2" type="ORF">LADA_0E03136G</name>
</gene>
<evidence type="ECO:0000313" key="2">
    <source>
        <dbReference type="EMBL" id="SCU87296.1"/>
    </source>
</evidence>
<keyword evidence="1" id="KW-0472">Membrane</keyword>
<dbReference type="STRING" id="1266660.A0A1G4JB73"/>
<dbReference type="OrthoDB" id="5229808at2759"/>
<organism evidence="2 3">
    <name type="scientific">Lachancea dasiensis</name>
    <dbReference type="NCBI Taxonomy" id="1072105"/>
    <lineage>
        <taxon>Eukaryota</taxon>
        <taxon>Fungi</taxon>
        <taxon>Dikarya</taxon>
        <taxon>Ascomycota</taxon>
        <taxon>Saccharomycotina</taxon>
        <taxon>Saccharomycetes</taxon>
        <taxon>Saccharomycetales</taxon>
        <taxon>Saccharomycetaceae</taxon>
        <taxon>Lachancea</taxon>
    </lineage>
</organism>
<dbReference type="Proteomes" id="UP000190274">
    <property type="component" value="Chromosome E"/>
</dbReference>
<name>A0A1G4JB73_9SACH</name>
<dbReference type="GO" id="GO:0051082">
    <property type="term" value="F:unfolded protein binding"/>
    <property type="evidence" value="ECO:0007669"/>
    <property type="project" value="EnsemblFungi"/>
</dbReference>
<keyword evidence="3" id="KW-1185">Reference proteome</keyword>
<dbReference type="GO" id="GO:0005789">
    <property type="term" value="C:endoplasmic reticulum membrane"/>
    <property type="evidence" value="ECO:0007669"/>
    <property type="project" value="EnsemblFungi"/>
</dbReference>
<feature type="transmembrane region" description="Helical" evidence="1">
    <location>
        <begin position="132"/>
        <end position="159"/>
    </location>
</feature>
<evidence type="ECO:0000313" key="3">
    <source>
        <dbReference type="Proteomes" id="UP000190274"/>
    </source>
</evidence>
<reference evidence="3" key="1">
    <citation type="submission" date="2016-03" db="EMBL/GenBank/DDBJ databases">
        <authorList>
            <person name="Devillers H."/>
        </authorList>
    </citation>
    <scope>NUCLEOTIDE SEQUENCE [LARGE SCALE GENOMIC DNA]</scope>
</reference>
<dbReference type="Pfam" id="PF08229">
    <property type="entry name" value="SHR3_chaperone"/>
    <property type="match status" value="1"/>
</dbReference>
<proteinExistence type="predicted"/>
<dbReference type="InterPro" id="IPR013248">
    <property type="entry name" value="Psh3/Shr3"/>
</dbReference>
<dbReference type="PANTHER" id="PTHR28228:SF1">
    <property type="entry name" value="SECRETORY COMPONENT PROTEIN SHR3"/>
    <property type="match status" value="1"/>
</dbReference>
<dbReference type="AlphaFoldDB" id="A0A1G4JB73"/>